<evidence type="ECO:0000313" key="3">
    <source>
        <dbReference type="Proteomes" id="UP000031563"/>
    </source>
</evidence>
<name>A0A0F5HRV3_BACTR</name>
<keyword evidence="1" id="KW-0472">Membrane</keyword>
<keyword evidence="1" id="KW-0812">Transmembrane</keyword>
<evidence type="ECO:0000256" key="1">
    <source>
        <dbReference type="SAM" id="Phobius"/>
    </source>
</evidence>
<proteinExistence type="predicted"/>
<evidence type="ECO:0000313" key="2">
    <source>
        <dbReference type="EMBL" id="KKB35567.1"/>
    </source>
</evidence>
<keyword evidence="3" id="KW-1185">Reference proteome</keyword>
<organism evidence="2 3">
    <name type="scientific">Bacillus thermotolerans</name>
    <name type="common">Quasibacillus thermotolerans</name>
    <dbReference type="NCBI Taxonomy" id="1221996"/>
    <lineage>
        <taxon>Bacteria</taxon>
        <taxon>Bacillati</taxon>
        <taxon>Bacillota</taxon>
        <taxon>Bacilli</taxon>
        <taxon>Bacillales</taxon>
        <taxon>Bacillaceae</taxon>
        <taxon>Bacillus</taxon>
    </lineage>
</organism>
<sequence length="55" mass="6791">MPFAVSHKKYFILYFFFYLFIFKNIYSLINRIKQLEDKVYLPFMKNKKAIEGESQ</sequence>
<accession>A0A0F5HS09</accession>
<dbReference type="Proteomes" id="UP000031563">
    <property type="component" value="Unassembled WGS sequence"/>
</dbReference>
<dbReference type="AlphaFoldDB" id="A0A0F5HRV3"/>
<dbReference type="EMBL" id="JWIR02000071">
    <property type="protein sequence ID" value="KKB35567.1"/>
    <property type="molecule type" value="Genomic_DNA"/>
</dbReference>
<reference evidence="2" key="1">
    <citation type="submission" date="2015-02" db="EMBL/GenBank/DDBJ databases">
        <title>Genome Assembly of Bacillaceae bacterium MTCC 8252.</title>
        <authorList>
            <person name="Verma A."/>
            <person name="Khatri I."/>
            <person name="Mual P."/>
            <person name="Subramanian S."/>
            <person name="Krishnamurthi S."/>
        </authorList>
    </citation>
    <scope>NUCLEOTIDE SEQUENCE [LARGE SCALE GENOMIC DNA]</scope>
    <source>
        <strain evidence="2">MTCC 8252</strain>
    </source>
</reference>
<comment type="caution">
    <text evidence="2">The sequence shown here is derived from an EMBL/GenBank/DDBJ whole genome shotgun (WGS) entry which is preliminary data.</text>
</comment>
<gene>
    <name evidence="2" type="ORF">QY95_03420</name>
</gene>
<protein>
    <submittedName>
        <fullName evidence="2">Uncharacterized protein</fullName>
    </submittedName>
</protein>
<accession>A0A0F5HRV3</accession>
<feature type="transmembrane region" description="Helical" evidence="1">
    <location>
        <begin position="12"/>
        <end position="29"/>
    </location>
</feature>
<keyword evidence="1" id="KW-1133">Transmembrane helix</keyword>